<gene>
    <name evidence="1" type="ORF">NDU88_006305</name>
</gene>
<protein>
    <submittedName>
        <fullName evidence="1">Uncharacterized protein</fullName>
    </submittedName>
</protein>
<proteinExistence type="predicted"/>
<evidence type="ECO:0000313" key="1">
    <source>
        <dbReference type="EMBL" id="KAJ1153546.1"/>
    </source>
</evidence>
<organism evidence="1 2">
    <name type="scientific">Pleurodeles waltl</name>
    <name type="common">Iberian ribbed newt</name>
    <dbReference type="NCBI Taxonomy" id="8319"/>
    <lineage>
        <taxon>Eukaryota</taxon>
        <taxon>Metazoa</taxon>
        <taxon>Chordata</taxon>
        <taxon>Craniata</taxon>
        <taxon>Vertebrata</taxon>
        <taxon>Euteleostomi</taxon>
        <taxon>Amphibia</taxon>
        <taxon>Batrachia</taxon>
        <taxon>Caudata</taxon>
        <taxon>Salamandroidea</taxon>
        <taxon>Salamandridae</taxon>
        <taxon>Pleurodelinae</taxon>
        <taxon>Pleurodeles</taxon>
    </lineage>
</organism>
<dbReference type="Proteomes" id="UP001066276">
    <property type="component" value="Chromosome 5"/>
</dbReference>
<keyword evidence="2" id="KW-1185">Reference proteome</keyword>
<name>A0AAV7RL29_PLEWA</name>
<dbReference type="EMBL" id="JANPWB010000009">
    <property type="protein sequence ID" value="KAJ1153546.1"/>
    <property type="molecule type" value="Genomic_DNA"/>
</dbReference>
<dbReference type="AlphaFoldDB" id="A0AAV7RL29"/>
<reference evidence="1" key="1">
    <citation type="journal article" date="2022" name="bioRxiv">
        <title>Sequencing and chromosome-scale assembly of the giantPleurodeles waltlgenome.</title>
        <authorList>
            <person name="Brown T."/>
            <person name="Elewa A."/>
            <person name="Iarovenko S."/>
            <person name="Subramanian E."/>
            <person name="Araus A.J."/>
            <person name="Petzold A."/>
            <person name="Susuki M."/>
            <person name="Suzuki K.-i.T."/>
            <person name="Hayashi T."/>
            <person name="Toyoda A."/>
            <person name="Oliveira C."/>
            <person name="Osipova E."/>
            <person name="Leigh N.D."/>
            <person name="Simon A."/>
            <person name="Yun M.H."/>
        </authorList>
    </citation>
    <scope>NUCLEOTIDE SEQUENCE</scope>
    <source>
        <strain evidence="1">20211129_DDA</strain>
        <tissue evidence="1">Liver</tissue>
    </source>
</reference>
<evidence type="ECO:0000313" key="2">
    <source>
        <dbReference type="Proteomes" id="UP001066276"/>
    </source>
</evidence>
<comment type="caution">
    <text evidence="1">The sequence shown here is derived from an EMBL/GenBank/DDBJ whole genome shotgun (WGS) entry which is preliminary data.</text>
</comment>
<sequence length="122" mass="13170">MVACRVPSWSDGRVFRTMSGPDCGLVGRILASLFPTFSGVVLPSMCRKGDQEPPCQYPPGLAPSYDVAAQVLERLPLQQPFLDQVRYGPWGVVPPPFLADGLVLVVACFPVPKLGGTWPSDQ</sequence>
<accession>A0AAV7RL29</accession>